<dbReference type="EMBL" id="FUKI01000005">
    <property type="protein sequence ID" value="SJM89318.1"/>
    <property type="molecule type" value="Genomic_DNA"/>
</dbReference>
<dbReference type="AlphaFoldDB" id="A0A1R4GZA4"/>
<evidence type="ECO:0000313" key="2">
    <source>
        <dbReference type="Proteomes" id="UP000195667"/>
    </source>
</evidence>
<dbReference type="Proteomes" id="UP000195667">
    <property type="component" value="Unassembled WGS sequence"/>
</dbReference>
<accession>A0A1R4GZA4</accession>
<gene>
    <name evidence="1" type="ORF">CRENPOLYSF1_1020015</name>
</gene>
<dbReference type="OrthoDB" id="8907308at2"/>
<sequence>METSDILRHQIIKNLMAQHTENIADTAISLWELMATQIISIVGKGGFHSLYARSVFLTQSTFPWLTVDAVPSQAGQPFADLKISFEGQTVATIIEANSVLLITFTDILASLIGEQLTTRILRSAWGNAASIQVDKEFQHE</sequence>
<reference evidence="2" key="1">
    <citation type="submission" date="2017-02" db="EMBL/GenBank/DDBJ databases">
        <authorList>
            <person name="Daims H."/>
        </authorList>
    </citation>
    <scope>NUCLEOTIDE SEQUENCE [LARGE SCALE GENOMIC DNA]</scope>
</reference>
<dbReference type="RefSeq" id="WP_087142086.1">
    <property type="nucleotide sequence ID" value="NZ_FUKI01000005.1"/>
</dbReference>
<evidence type="ECO:0000313" key="1">
    <source>
        <dbReference type="EMBL" id="SJM89318.1"/>
    </source>
</evidence>
<keyword evidence="2" id="KW-1185">Reference proteome</keyword>
<proteinExistence type="predicted"/>
<name>A0A1R4GZA4_9GAMM</name>
<protein>
    <submittedName>
        <fullName evidence="1">Uncharacterized protein</fullName>
    </submittedName>
</protein>
<organism evidence="1 2">
    <name type="scientific">Crenothrix polyspora</name>
    <dbReference type="NCBI Taxonomy" id="360316"/>
    <lineage>
        <taxon>Bacteria</taxon>
        <taxon>Pseudomonadati</taxon>
        <taxon>Pseudomonadota</taxon>
        <taxon>Gammaproteobacteria</taxon>
        <taxon>Methylococcales</taxon>
        <taxon>Crenotrichaceae</taxon>
        <taxon>Crenothrix</taxon>
    </lineage>
</organism>